<dbReference type="SUPFAM" id="SSF69000">
    <property type="entry name" value="FAD-dependent thiol oxidase"/>
    <property type="match status" value="1"/>
</dbReference>
<dbReference type="HAMAP" id="MF_01876">
    <property type="entry name" value="PsiMP_glycosidase"/>
    <property type="match status" value="1"/>
</dbReference>
<dbReference type="InterPro" id="IPR036774">
    <property type="entry name" value="ERV/ALR_sulphydryl_oxid_sf"/>
</dbReference>
<dbReference type="InterPro" id="IPR017905">
    <property type="entry name" value="ERV/ALR_sulphydryl_oxidase"/>
</dbReference>
<evidence type="ECO:0000259" key="14">
    <source>
        <dbReference type="PROSITE" id="PS51324"/>
    </source>
</evidence>
<evidence type="ECO:0000256" key="11">
    <source>
        <dbReference type="ARBA" id="ARBA00023239"/>
    </source>
</evidence>
<protein>
    <recommendedName>
        <fullName evidence="13">Sulfhydryl oxidase</fullName>
        <ecNumber evidence="13">1.8.3.2</ecNumber>
    </recommendedName>
</protein>
<keyword evidence="2 13" id="KW-0285">Flavoprotein</keyword>
<keyword evidence="11" id="KW-0456">Lyase</keyword>
<evidence type="ECO:0000256" key="5">
    <source>
        <dbReference type="ARBA" id="ARBA00022777"/>
    </source>
</evidence>
<dbReference type="FunFam" id="1.20.120.310:FF:000002">
    <property type="entry name" value="Sulfhydryl oxidase"/>
    <property type="match status" value="1"/>
</dbReference>
<gene>
    <name evidence="15" type="ORF">MJAP1_003373</name>
</gene>
<keyword evidence="12" id="KW-0326">Glycosidase</keyword>
<dbReference type="InterPro" id="IPR002173">
    <property type="entry name" value="Carboh/pur_kinase_PfkB_CS"/>
</dbReference>
<evidence type="ECO:0000256" key="3">
    <source>
        <dbReference type="ARBA" id="ARBA00022679"/>
    </source>
</evidence>
<evidence type="ECO:0000313" key="15">
    <source>
        <dbReference type="EMBL" id="WFD40387.1"/>
    </source>
</evidence>
<dbReference type="SUPFAM" id="SSF53613">
    <property type="entry name" value="Ribokinase-like"/>
    <property type="match status" value="1"/>
</dbReference>
<keyword evidence="7 13" id="KW-0274">FAD</keyword>
<dbReference type="PROSITE" id="PS51324">
    <property type="entry name" value="ERV_ALR"/>
    <property type="match status" value="1"/>
</dbReference>
<evidence type="ECO:0000256" key="12">
    <source>
        <dbReference type="ARBA" id="ARBA00023295"/>
    </source>
</evidence>
<keyword evidence="5" id="KW-0418">Kinase</keyword>
<dbReference type="EC" id="1.8.3.2" evidence="13"/>
<dbReference type="InterPro" id="IPR029056">
    <property type="entry name" value="Ribokinase-like"/>
</dbReference>
<dbReference type="GO" id="GO:0016798">
    <property type="term" value="F:hydrolase activity, acting on glycosyl bonds"/>
    <property type="evidence" value="ECO:0007669"/>
    <property type="project" value="UniProtKB-KW"/>
</dbReference>
<evidence type="ECO:0000256" key="6">
    <source>
        <dbReference type="ARBA" id="ARBA00022801"/>
    </source>
</evidence>
<name>A0AAF0F8S1_9BASI</name>
<dbReference type="AlphaFoldDB" id="A0AAF0F8S1"/>
<keyword evidence="10" id="KW-0464">Manganese</keyword>
<accession>A0AAF0F8S1</accession>
<dbReference type="GO" id="GO:0004730">
    <property type="term" value="F:pseudouridylate synthase activity"/>
    <property type="evidence" value="ECO:0007669"/>
    <property type="project" value="InterPro"/>
</dbReference>
<dbReference type="Proteomes" id="UP001217754">
    <property type="component" value="Chromosome 6"/>
</dbReference>
<dbReference type="InterPro" id="IPR011611">
    <property type="entry name" value="PfkB_dom"/>
</dbReference>
<dbReference type="PROSITE" id="PS00584">
    <property type="entry name" value="PFKB_KINASES_2"/>
    <property type="match status" value="1"/>
</dbReference>
<sequence>MALRSVLRLSEAVRAALQDGRPIVALESTIITHGLPKPINYETAAAAEAAVRNAGAEPATIALFDGAAHVGLTHAQLERIADSEANTTIKASRANIAAVLAKGRGYVGGTTVSGTMALAHLAGIHVFATGGIGGVHRGGENSMDVSADLTELGRTPVAVFSSGAKSILDIPRTLEYLETQGVPVFSLNPSGEFPSFYTAASGHYVPSVSGVQEAARAIALNQALGLQNGMLFGVPIPPEFEEEGRVIQQAVEVAVKESVEQGIDRQGKLATPWLLRRVSQLAKESVKSNIGLMLNNARTAAECAVELSAVLKEPMDEAPKQYGGATLEAHQAACEILVMGCSAVDITAQCTSEPALRSTAPGQVSFSLGGVAQNVARAAHAMAPRPDAVVLAAPCNPDDALGQYMQAEMERRALRCDALVHVPGGRTAVCNLLLDAAGDLETGIADMQIVEAAFSGETIERVWKAHATEKLAIVAADANMAPAALARLAALGDEANVPVLFEPTSVAKSVRLVEALLPHDLQVQFATPNVYELAAMAEQVPVSGTAPPAPRSLLDGIPQTAAEKIVQDAQILSVLVRTQFIKLGAYGVLLAHCTSDALTLYHIPPIPLDPSKPHNSTGAGDTFTGAILAGIIIPSFVYLSQQQNGFVRDPKSGEWFSEDSYAHGKKPAQIQQGHGPGVYSNVMKGFSNLWNMGHTTTPGAAVHTSTQFAAPTAAPTAPTVLDEPEVQGAYAHKMANATAKAALGRATWHFLHTMTLRFPEKPTKQQSEDLRQFFHLFSLLYPCGDCASHFQQLLKDLPPQVGSRKNAALWLCNAHNAVNERLGKPEFDCRQLNSTYDCGCGPEPVEPLASIRPADATGEAHIMPIG</sequence>
<dbReference type="PANTHER" id="PTHR42909:SF1">
    <property type="entry name" value="CARBOHYDRATE KINASE PFKB DOMAIN-CONTAINING PROTEIN"/>
    <property type="match status" value="1"/>
</dbReference>
<keyword evidence="6" id="KW-0378">Hydrolase</keyword>
<dbReference type="GeneID" id="85227024"/>
<comment type="cofactor">
    <cofactor evidence="1 13">
        <name>FAD</name>
        <dbReference type="ChEBI" id="CHEBI:57692"/>
    </cofactor>
</comment>
<proteinExistence type="inferred from homology"/>
<keyword evidence="9" id="KW-1015">Disulfide bond</keyword>
<dbReference type="GO" id="GO:0046872">
    <property type="term" value="F:metal ion binding"/>
    <property type="evidence" value="ECO:0007669"/>
    <property type="project" value="UniProtKB-KW"/>
</dbReference>
<keyword evidence="4" id="KW-0479">Metal-binding</keyword>
<evidence type="ECO:0000256" key="2">
    <source>
        <dbReference type="ARBA" id="ARBA00022630"/>
    </source>
</evidence>
<dbReference type="Gene3D" id="1.20.120.310">
    <property type="entry name" value="ERV/ALR sulfhydryl oxidase domain"/>
    <property type="match status" value="1"/>
</dbReference>
<comment type="catalytic activity">
    <reaction evidence="13">
        <text>2 R'C(R)SH + O2 = R'C(R)S-S(R)CR' + H2O2</text>
        <dbReference type="Rhea" id="RHEA:17357"/>
        <dbReference type="ChEBI" id="CHEBI:15379"/>
        <dbReference type="ChEBI" id="CHEBI:16240"/>
        <dbReference type="ChEBI" id="CHEBI:16520"/>
        <dbReference type="ChEBI" id="CHEBI:17412"/>
        <dbReference type="EC" id="1.8.3.2"/>
    </reaction>
</comment>
<evidence type="ECO:0000256" key="8">
    <source>
        <dbReference type="ARBA" id="ARBA00023002"/>
    </source>
</evidence>
<feature type="domain" description="ERV/ALR sulfhydryl oxidase" evidence="14">
    <location>
        <begin position="736"/>
        <end position="836"/>
    </location>
</feature>
<dbReference type="GO" id="GO:0005737">
    <property type="term" value="C:cytoplasm"/>
    <property type="evidence" value="ECO:0007669"/>
    <property type="project" value="TreeGrafter"/>
</dbReference>
<keyword evidence="3" id="KW-0808">Transferase</keyword>
<keyword evidence="8 13" id="KW-0560">Oxidoreductase</keyword>
<dbReference type="EMBL" id="CP119963">
    <property type="protein sequence ID" value="WFD40387.1"/>
    <property type="molecule type" value="Genomic_DNA"/>
</dbReference>
<evidence type="ECO:0000256" key="13">
    <source>
        <dbReference type="RuleBase" id="RU371123"/>
    </source>
</evidence>
<dbReference type="SUPFAM" id="SSF110581">
    <property type="entry name" value="Indigoidine synthase A-like"/>
    <property type="match status" value="1"/>
</dbReference>
<evidence type="ECO:0000256" key="10">
    <source>
        <dbReference type="ARBA" id="ARBA00023211"/>
    </source>
</evidence>
<evidence type="ECO:0000313" key="16">
    <source>
        <dbReference type="Proteomes" id="UP001217754"/>
    </source>
</evidence>
<dbReference type="Pfam" id="PF04227">
    <property type="entry name" value="Indigoidine_A"/>
    <property type="match status" value="1"/>
</dbReference>
<dbReference type="Gene3D" id="3.40.1190.20">
    <property type="match status" value="1"/>
</dbReference>
<organism evidence="15 16">
    <name type="scientific">Malassezia japonica</name>
    <dbReference type="NCBI Taxonomy" id="223818"/>
    <lineage>
        <taxon>Eukaryota</taxon>
        <taxon>Fungi</taxon>
        <taxon>Dikarya</taxon>
        <taxon>Basidiomycota</taxon>
        <taxon>Ustilaginomycotina</taxon>
        <taxon>Malasseziomycetes</taxon>
        <taxon>Malasseziales</taxon>
        <taxon>Malasseziaceae</taxon>
        <taxon>Malassezia</taxon>
    </lineage>
</organism>
<keyword evidence="16" id="KW-1185">Reference proteome</keyword>
<dbReference type="PANTHER" id="PTHR42909">
    <property type="entry name" value="ZGC:136858"/>
    <property type="match status" value="1"/>
</dbReference>
<dbReference type="InterPro" id="IPR022830">
    <property type="entry name" value="Indigdn_synthA-like"/>
</dbReference>
<dbReference type="InterPro" id="IPR007342">
    <property type="entry name" value="PsuG"/>
</dbReference>
<reference evidence="15" key="1">
    <citation type="submission" date="2023-03" db="EMBL/GenBank/DDBJ databases">
        <title>Mating type loci evolution in Malassezia.</title>
        <authorList>
            <person name="Coelho M.A."/>
        </authorList>
    </citation>
    <scope>NUCLEOTIDE SEQUENCE</scope>
    <source>
        <strain evidence="15">CBS 9431</strain>
    </source>
</reference>
<evidence type="ECO:0000256" key="9">
    <source>
        <dbReference type="ARBA" id="ARBA00023157"/>
    </source>
</evidence>
<dbReference type="Pfam" id="PF04777">
    <property type="entry name" value="Evr1_Alr"/>
    <property type="match status" value="1"/>
</dbReference>
<evidence type="ECO:0000256" key="1">
    <source>
        <dbReference type="ARBA" id="ARBA00001974"/>
    </source>
</evidence>
<dbReference type="Pfam" id="PF00294">
    <property type="entry name" value="PfkB"/>
    <property type="match status" value="1"/>
</dbReference>
<dbReference type="Gene3D" id="3.40.1790.10">
    <property type="entry name" value="Indigoidine synthase domain"/>
    <property type="match status" value="1"/>
</dbReference>
<evidence type="ECO:0000256" key="4">
    <source>
        <dbReference type="ARBA" id="ARBA00022723"/>
    </source>
</evidence>
<dbReference type="RefSeq" id="XP_060123284.1">
    <property type="nucleotide sequence ID" value="XM_060267301.1"/>
</dbReference>
<dbReference type="GO" id="GO:0016972">
    <property type="term" value="F:thiol oxidase activity"/>
    <property type="evidence" value="ECO:0007669"/>
    <property type="project" value="UniProtKB-EC"/>
</dbReference>
<evidence type="ECO:0000256" key="7">
    <source>
        <dbReference type="ARBA" id="ARBA00022827"/>
    </source>
</evidence>
<dbReference type="GO" id="GO:0016301">
    <property type="term" value="F:kinase activity"/>
    <property type="evidence" value="ECO:0007669"/>
    <property type="project" value="UniProtKB-KW"/>
</dbReference>